<name>A0A8K0TIV5_9PEZI</name>
<protein>
    <submittedName>
        <fullName evidence="2">Riboflavin aldehyde-forming enzyme</fullName>
    </submittedName>
</protein>
<dbReference type="InterPro" id="IPR036908">
    <property type="entry name" value="RlpA-like_sf"/>
</dbReference>
<dbReference type="Pfam" id="PF00188">
    <property type="entry name" value="CAP"/>
    <property type="match status" value="1"/>
</dbReference>
<dbReference type="CDD" id="cd22191">
    <property type="entry name" value="DPBB_RlpA_EXP_N-like"/>
    <property type="match status" value="1"/>
</dbReference>
<proteinExistence type="predicted"/>
<dbReference type="AlphaFoldDB" id="A0A8K0TIV5"/>
<dbReference type="InterPro" id="IPR014044">
    <property type="entry name" value="CAP_dom"/>
</dbReference>
<gene>
    <name evidence="2" type="ORF">B0T11DRAFT_326178</name>
</gene>
<dbReference type="Proteomes" id="UP000813385">
    <property type="component" value="Unassembled WGS sequence"/>
</dbReference>
<dbReference type="SUPFAM" id="SSF50685">
    <property type="entry name" value="Barwin-like endoglucanases"/>
    <property type="match status" value="1"/>
</dbReference>
<accession>A0A8K0TIV5</accession>
<dbReference type="CDD" id="cd05380">
    <property type="entry name" value="CAP_euk"/>
    <property type="match status" value="1"/>
</dbReference>
<organism evidence="2 3">
    <name type="scientific">Plectosphaerella cucumerina</name>
    <dbReference type="NCBI Taxonomy" id="40658"/>
    <lineage>
        <taxon>Eukaryota</taxon>
        <taxon>Fungi</taxon>
        <taxon>Dikarya</taxon>
        <taxon>Ascomycota</taxon>
        <taxon>Pezizomycotina</taxon>
        <taxon>Sordariomycetes</taxon>
        <taxon>Hypocreomycetidae</taxon>
        <taxon>Glomerellales</taxon>
        <taxon>Plectosphaerellaceae</taxon>
        <taxon>Plectosphaerella</taxon>
    </lineage>
</organism>
<dbReference type="InterPro" id="IPR001283">
    <property type="entry name" value="CRISP-related"/>
</dbReference>
<keyword evidence="3" id="KW-1185">Reference proteome</keyword>
<dbReference type="OrthoDB" id="623670at2759"/>
<dbReference type="SUPFAM" id="SSF55797">
    <property type="entry name" value="PR-1-like"/>
    <property type="match status" value="1"/>
</dbReference>
<dbReference type="InterPro" id="IPR035940">
    <property type="entry name" value="CAP_sf"/>
</dbReference>
<dbReference type="SMART" id="SM00198">
    <property type="entry name" value="SCP"/>
    <property type="match status" value="1"/>
</dbReference>
<feature type="domain" description="SCP" evidence="1">
    <location>
        <begin position="29"/>
        <end position="169"/>
    </location>
</feature>
<comment type="caution">
    <text evidence="2">The sequence shown here is derived from an EMBL/GenBank/DDBJ whole genome shotgun (WGS) entry which is preliminary data.</text>
</comment>
<dbReference type="InterPro" id="IPR002413">
    <property type="entry name" value="V5_allergen-like"/>
</dbReference>
<dbReference type="Gene3D" id="2.40.40.10">
    <property type="entry name" value="RlpA-like domain"/>
    <property type="match status" value="1"/>
</dbReference>
<reference evidence="2" key="1">
    <citation type="journal article" date="2021" name="Nat. Commun.">
        <title>Genetic determinants of endophytism in the Arabidopsis root mycobiome.</title>
        <authorList>
            <person name="Mesny F."/>
            <person name="Miyauchi S."/>
            <person name="Thiergart T."/>
            <person name="Pickel B."/>
            <person name="Atanasova L."/>
            <person name="Karlsson M."/>
            <person name="Huettel B."/>
            <person name="Barry K.W."/>
            <person name="Haridas S."/>
            <person name="Chen C."/>
            <person name="Bauer D."/>
            <person name="Andreopoulos W."/>
            <person name="Pangilinan J."/>
            <person name="LaButti K."/>
            <person name="Riley R."/>
            <person name="Lipzen A."/>
            <person name="Clum A."/>
            <person name="Drula E."/>
            <person name="Henrissat B."/>
            <person name="Kohler A."/>
            <person name="Grigoriev I.V."/>
            <person name="Martin F.M."/>
            <person name="Hacquard S."/>
        </authorList>
    </citation>
    <scope>NUCLEOTIDE SEQUENCE</scope>
    <source>
        <strain evidence="2">MPI-CAGE-AT-0016</strain>
    </source>
</reference>
<evidence type="ECO:0000313" key="2">
    <source>
        <dbReference type="EMBL" id="KAH7367954.1"/>
    </source>
</evidence>
<sequence>MRSTTIIGSSLASAIGAQAASAQVPSDVETAIGLVNQHRSAHAVAPLTWNDNLANAAATWAAHLKAIDQPVHATEAQRPGQGEVIAHFTSSVGNMAPPFTSAVNKWLAGGASYPAGGVITDGSEAWTHWSQLMWSTSTEIGCGAAQVNKGTETKVFVVCRLTPEGNIFGQSPFPNNAVLARQDMSPGPFNGDITHFTPGVGACGEDDTGAGGILALSHLKMGPRSNDNPLCNRHVKLEANGKVAYATVRDKCMGCKIGDVDVSEDVFIALHNDLGIGRAPVTWTLV</sequence>
<dbReference type="PRINTS" id="PR00837">
    <property type="entry name" value="V5TPXLIKE"/>
</dbReference>
<dbReference type="Gene3D" id="3.40.33.10">
    <property type="entry name" value="CAP"/>
    <property type="match status" value="1"/>
</dbReference>
<evidence type="ECO:0000259" key="1">
    <source>
        <dbReference type="SMART" id="SM00198"/>
    </source>
</evidence>
<dbReference type="PANTHER" id="PTHR10334">
    <property type="entry name" value="CYSTEINE-RICH SECRETORY PROTEIN-RELATED"/>
    <property type="match status" value="1"/>
</dbReference>
<dbReference type="PRINTS" id="PR00838">
    <property type="entry name" value="V5ALLERGEN"/>
</dbReference>
<evidence type="ECO:0000313" key="3">
    <source>
        <dbReference type="Proteomes" id="UP000813385"/>
    </source>
</evidence>
<dbReference type="EMBL" id="JAGPXD010000002">
    <property type="protein sequence ID" value="KAH7367954.1"/>
    <property type="molecule type" value="Genomic_DNA"/>
</dbReference>